<feature type="domain" description="Activator of Hsp90 ATPase homologue 1/2-like C-terminal" evidence="2">
    <location>
        <begin position="17"/>
        <end position="132"/>
    </location>
</feature>
<dbReference type="InterPro" id="IPR023393">
    <property type="entry name" value="START-like_dom_sf"/>
</dbReference>
<name>A0ABT1HGV4_9NOCA</name>
<proteinExistence type="inferred from homology"/>
<dbReference type="EMBL" id="JAMTCJ010000003">
    <property type="protein sequence ID" value="MCP2177107.1"/>
    <property type="molecule type" value="Genomic_DNA"/>
</dbReference>
<evidence type="ECO:0000313" key="4">
    <source>
        <dbReference type="Proteomes" id="UP001206895"/>
    </source>
</evidence>
<gene>
    <name evidence="3" type="ORF">LX13_002935</name>
</gene>
<sequence length="159" mass="17578">MTAQTVKRFVVSRVIAAPASDVFAILADPARHQETEPGDWVRDAVAPEPITAIGQVFAINMYLEALGGRYVMHNLVSEFDPDRRIAWVPGQLTESGSHDPGGWYWRYELRPQGSGTEVTLTYDWSGIPDRERSVRIPPFPPEFLDESLAALELAVLGGA</sequence>
<evidence type="ECO:0000256" key="1">
    <source>
        <dbReference type="ARBA" id="ARBA00006817"/>
    </source>
</evidence>
<dbReference type="InterPro" id="IPR013538">
    <property type="entry name" value="ASHA1/2-like_C"/>
</dbReference>
<dbReference type="SUPFAM" id="SSF55961">
    <property type="entry name" value="Bet v1-like"/>
    <property type="match status" value="1"/>
</dbReference>
<reference evidence="3 4" key="1">
    <citation type="submission" date="2022-06" db="EMBL/GenBank/DDBJ databases">
        <title>Genomic Encyclopedia of Archaeal and Bacterial Type Strains, Phase II (KMG-II): from individual species to whole genera.</title>
        <authorList>
            <person name="Goeker M."/>
        </authorList>
    </citation>
    <scope>NUCLEOTIDE SEQUENCE [LARGE SCALE GENOMIC DNA]</scope>
    <source>
        <strain evidence="3 4">DSM 44693</strain>
    </source>
</reference>
<dbReference type="Gene3D" id="3.30.530.20">
    <property type="match status" value="1"/>
</dbReference>
<protein>
    <submittedName>
        <fullName evidence="3">Activator of Hsp90 ATPase homolog 1-like protein</fullName>
    </submittedName>
</protein>
<evidence type="ECO:0000313" key="3">
    <source>
        <dbReference type="EMBL" id="MCP2177107.1"/>
    </source>
</evidence>
<keyword evidence="4" id="KW-1185">Reference proteome</keyword>
<dbReference type="RefSeq" id="WP_253662081.1">
    <property type="nucleotide sequence ID" value="NZ_BAAAJQ010000001.1"/>
</dbReference>
<accession>A0ABT1HGV4</accession>
<comment type="caution">
    <text evidence="3">The sequence shown here is derived from an EMBL/GenBank/DDBJ whole genome shotgun (WGS) entry which is preliminary data.</text>
</comment>
<dbReference type="Proteomes" id="UP001206895">
    <property type="component" value="Unassembled WGS sequence"/>
</dbReference>
<organism evidence="3 4">
    <name type="scientific">Williamsia maris</name>
    <dbReference type="NCBI Taxonomy" id="72806"/>
    <lineage>
        <taxon>Bacteria</taxon>
        <taxon>Bacillati</taxon>
        <taxon>Actinomycetota</taxon>
        <taxon>Actinomycetes</taxon>
        <taxon>Mycobacteriales</taxon>
        <taxon>Nocardiaceae</taxon>
        <taxon>Williamsia</taxon>
    </lineage>
</organism>
<evidence type="ECO:0000259" key="2">
    <source>
        <dbReference type="Pfam" id="PF08327"/>
    </source>
</evidence>
<comment type="similarity">
    <text evidence="1">Belongs to the AHA1 family.</text>
</comment>
<dbReference type="Pfam" id="PF08327">
    <property type="entry name" value="AHSA1"/>
    <property type="match status" value="1"/>
</dbReference>